<protein>
    <submittedName>
        <fullName evidence="2">Uncharacterized protein</fullName>
    </submittedName>
</protein>
<dbReference type="KEGG" id="dya:Dyak_GE27289"/>
<feature type="compositionally biased region" description="Polar residues" evidence="1">
    <location>
        <begin position="63"/>
        <end position="73"/>
    </location>
</feature>
<name>A0A0R1E9V0_DROYA</name>
<organism evidence="2 3">
    <name type="scientific">Drosophila yakuba</name>
    <name type="common">Fruit fly</name>
    <dbReference type="NCBI Taxonomy" id="7245"/>
    <lineage>
        <taxon>Eukaryota</taxon>
        <taxon>Metazoa</taxon>
        <taxon>Ecdysozoa</taxon>
        <taxon>Arthropoda</taxon>
        <taxon>Hexapoda</taxon>
        <taxon>Insecta</taxon>
        <taxon>Pterygota</taxon>
        <taxon>Neoptera</taxon>
        <taxon>Endopterygota</taxon>
        <taxon>Diptera</taxon>
        <taxon>Brachycera</taxon>
        <taxon>Muscomorpha</taxon>
        <taxon>Ephydroidea</taxon>
        <taxon>Drosophilidae</taxon>
        <taxon>Drosophila</taxon>
        <taxon>Sophophora</taxon>
    </lineage>
</organism>
<accession>A0A0R1E9V0</accession>
<sequence>MVAQNLVGGISISLGIGQRNSGATPASSAVMVTSNSTLVVTTSSLSIRQNGDILPAHPAGLQASPQTLQQLTGSPGRARDRNLFYTPPTASVALALPALRGCYPVWIRAKDDGRS</sequence>
<dbReference type="OrthoDB" id="10264446at2759"/>
<evidence type="ECO:0000313" key="2">
    <source>
        <dbReference type="EMBL" id="KRK05486.1"/>
    </source>
</evidence>
<proteinExistence type="predicted"/>
<reference evidence="2 3" key="1">
    <citation type="journal article" date="2007" name="Nature">
        <title>Evolution of genes and genomes on the Drosophila phylogeny.</title>
        <authorList>
            <consortium name="Drosophila 12 Genomes Consortium"/>
            <person name="Clark A.G."/>
            <person name="Eisen M.B."/>
            <person name="Smith D.R."/>
            <person name="Bergman C.M."/>
            <person name="Oliver B."/>
            <person name="Markow T.A."/>
            <person name="Kaufman T.C."/>
            <person name="Kellis M."/>
            <person name="Gelbart W."/>
            <person name="Iyer V.N."/>
            <person name="Pollard D.A."/>
            <person name="Sackton T.B."/>
            <person name="Larracuente A.M."/>
            <person name="Singh N.D."/>
            <person name="Abad J.P."/>
            <person name="Abt D.N."/>
            <person name="Adryan B."/>
            <person name="Aguade M."/>
            <person name="Akashi H."/>
            <person name="Anderson W.W."/>
            <person name="Aquadro C.F."/>
            <person name="Ardell D.H."/>
            <person name="Arguello R."/>
            <person name="Artieri C.G."/>
            <person name="Barbash D.A."/>
            <person name="Barker D."/>
            <person name="Barsanti P."/>
            <person name="Batterham P."/>
            <person name="Batzoglou S."/>
            <person name="Begun D."/>
            <person name="Bhutkar A."/>
            <person name="Blanco E."/>
            <person name="Bosak S.A."/>
            <person name="Bradley R.K."/>
            <person name="Brand A.D."/>
            <person name="Brent M.R."/>
            <person name="Brooks A.N."/>
            <person name="Brown R.H."/>
            <person name="Butlin R.K."/>
            <person name="Caggese C."/>
            <person name="Calvi B.R."/>
            <person name="Bernardo de Carvalho A."/>
            <person name="Caspi A."/>
            <person name="Castrezana S."/>
            <person name="Celniker S.E."/>
            <person name="Chang J.L."/>
            <person name="Chapple C."/>
            <person name="Chatterji S."/>
            <person name="Chinwalla A."/>
            <person name="Civetta A."/>
            <person name="Clifton S.W."/>
            <person name="Comeron J.M."/>
            <person name="Costello J.C."/>
            <person name="Coyne J.A."/>
            <person name="Daub J."/>
            <person name="David R.G."/>
            <person name="Delcher A.L."/>
            <person name="Delehaunty K."/>
            <person name="Do C.B."/>
            <person name="Ebling H."/>
            <person name="Edwards K."/>
            <person name="Eickbush T."/>
            <person name="Evans J.D."/>
            <person name="Filipski A."/>
            <person name="Findeiss S."/>
            <person name="Freyhult E."/>
            <person name="Fulton L."/>
            <person name="Fulton R."/>
            <person name="Garcia A.C."/>
            <person name="Gardiner A."/>
            <person name="Garfield D.A."/>
            <person name="Garvin B.E."/>
            <person name="Gibson G."/>
            <person name="Gilbert D."/>
            <person name="Gnerre S."/>
            <person name="Godfrey J."/>
            <person name="Good R."/>
            <person name="Gotea V."/>
            <person name="Gravely B."/>
            <person name="Greenberg A.J."/>
            <person name="Griffiths-Jones S."/>
            <person name="Gross S."/>
            <person name="Guigo R."/>
            <person name="Gustafson E.A."/>
            <person name="Haerty W."/>
            <person name="Hahn M.W."/>
            <person name="Halligan D.L."/>
            <person name="Halpern A.L."/>
            <person name="Halter G.M."/>
            <person name="Han M.V."/>
            <person name="Heger A."/>
            <person name="Hillier L."/>
            <person name="Hinrichs A.S."/>
            <person name="Holmes I."/>
            <person name="Hoskins R.A."/>
            <person name="Hubisz M.J."/>
            <person name="Hultmark D."/>
            <person name="Huntley M.A."/>
            <person name="Jaffe D.B."/>
            <person name="Jagadeeshan S."/>
            <person name="Jeck W.R."/>
            <person name="Johnson J."/>
            <person name="Jones C.D."/>
            <person name="Jordan W.C."/>
            <person name="Karpen G.H."/>
            <person name="Kataoka E."/>
            <person name="Keightley P.D."/>
            <person name="Kheradpour P."/>
            <person name="Kirkness E.F."/>
            <person name="Koerich L.B."/>
            <person name="Kristiansen K."/>
            <person name="Kudrna D."/>
            <person name="Kulathinal R.J."/>
            <person name="Kumar S."/>
            <person name="Kwok R."/>
            <person name="Lander E."/>
            <person name="Langley C.H."/>
            <person name="Lapoint R."/>
            <person name="Lazzaro B.P."/>
            <person name="Lee S.J."/>
            <person name="Levesque L."/>
            <person name="Li R."/>
            <person name="Lin C.F."/>
            <person name="Lin M.F."/>
            <person name="Lindblad-Toh K."/>
            <person name="Llopart A."/>
            <person name="Long M."/>
            <person name="Low L."/>
            <person name="Lozovsky E."/>
            <person name="Lu J."/>
            <person name="Luo M."/>
            <person name="Machado C.A."/>
            <person name="Makalowski W."/>
            <person name="Marzo M."/>
            <person name="Matsuda M."/>
            <person name="Matzkin L."/>
            <person name="McAllister B."/>
            <person name="McBride C.S."/>
            <person name="McKernan B."/>
            <person name="McKernan K."/>
            <person name="Mendez-Lago M."/>
            <person name="Minx P."/>
            <person name="Mollenhauer M.U."/>
            <person name="Montooth K."/>
            <person name="Mount S.M."/>
            <person name="Mu X."/>
            <person name="Myers E."/>
            <person name="Negre B."/>
            <person name="Newfeld S."/>
            <person name="Nielsen R."/>
            <person name="Noor M.A."/>
            <person name="O'Grady P."/>
            <person name="Pachter L."/>
            <person name="Papaceit M."/>
            <person name="Parisi M.J."/>
            <person name="Parisi M."/>
            <person name="Parts L."/>
            <person name="Pedersen J.S."/>
            <person name="Pesole G."/>
            <person name="Phillippy A.M."/>
            <person name="Ponting C.P."/>
            <person name="Pop M."/>
            <person name="Porcelli D."/>
            <person name="Powell J.R."/>
            <person name="Prohaska S."/>
            <person name="Pruitt K."/>
            <person name="Puig M."/>
            <person name="Quesneville H."/>
            <person name="Ram K.R."/>
            <person name="Rand D."/>
            <person name="Rasmussen M.D."/>
            <person name="Reed L.K."/>
            <person name="Reenan R."/>
            <person name="Reily A."/>
            <person name="Remington K.A."/>
            <person name="Rieger T.T."/>
            <person name="Ritchie M.G."/>
            <person name="Robin C."/>
            <person name="Rogers Y.H."/>
            <person name="Rohde C."/>
            <person name="Rozas J."/>
            <person name="Rubenfield M.J."/>
            <person name="Ruiz A."/>
            <person name="Russo S."/>
            <person name="Salzberg S.L."/>
            <person name="Sanchez-Gracia A."/>
            <person name="Saranga D.J."/>
            <person name="Sato H."/>
            <person name="Schaeffer S.W."/>
            <person name="Schatz M.C."/>
            <person name="Schlenke T."/>
            <person name="Schwartz R."/>
            <person name="Segarra C."/>
            <person name="Singh R.S."/>
            <person name="Sirot L."/>
            <person name="Sirota M."/>
            <person name="Sisneros N.B."/>
            <person name="Smith C.D."/>
            <person name="Smith T.F."/>
            <person name="Spieth J."/>
            <person name="Stage D.E."/>
            <person name="Stark A."/>
            <person name="Stephan W."/>
            <person name="Strausberg R.L."/>
            <person name="Strempel S."/>
            <person name="Sturgill D."/>
            <person name="Sutton G."/>
            <person name="Sutton G.G."/>
            <person name="Tao W."/>
            <person name="Teichmann S."/>
            <person name="Tobari Y.N."/>
            <person name="Tomimura Y."/>
            <person name="Tsolas J.M."/>
            <person name="Valente V.L."/>
            <person name="Venter E."/>
            <person name="Venter J.C."/>
            <person name="Vicario S."/>
            <person name="Vieira F.G."/>
            <person name="Vilella A.J."/>
            <person name="Villasante A."/>
            <person name="Walenz B."/>
            <person name="Wang J."/>
            <person name="Wasserman M."/>
            <person name="Watts T."/>
            <person name="Wilson D."/>
            <person name="Wilson R.K."/>
            <person name="Wing R.A."/>
            <person name="Wolfner M.F."/>
            <person name="Wong A."/>
            <person name="Wong G.K."/>
            <person name="Wu C.I."/>
            <person name="Wu G."/>
            <person name="Yamamoto D."/>
            <person name="Yang H.P."/>
            <person name="Yang S.P."/>
            <person name="Yorke J.A."/>
            <person name="Yoshida K."/>
            <person name="Zdobnov E."/>
            <person name="Zhang P."/>
            <person name="Zhang Y."/>
            <person name="Zimin A.V."/>
            <person name="Baldwin J."/>
            <person name="Abdouelleil A."/>
            <person name="Abdulkadir J."/>
            <person name="Abebe A."/>
            <person name="Abera B."/>
            <person name="Abreu J."/>
            <person name="Acer S.C."/>
            <person name="Aftuck L."/>
            <person name="Alexander A."/>
            <person name="An P."/>
            <person name="Anderson E."/>
            <person name="Anderson S."/>
            <person name="Arachi H."/>
            <person name="Azer M."/>
            <person name="Bachantsang P."/>
            <person name="Barry A."/>
            <person name="Bayul T."/>
            <person name="Berlin A."/>
            <person name="Bessette D."/>
            <person name="Bloom T."/>
            <person name="Blye J."/>
            <person name="Boguslavskiy L."/>
            <person name="Bonnet C."/>
            <person name="Boukhgalter B."/>
            <person name="Bourzgui I."/>
            <person name="Brown A."/>
            <person name="Cahill P."/>
            <person name="Channer S."/>
            <person name="Cheshatsang Y."/>
            <person name="Chuda L."/>
            <person name="Citroen M."/>
            <person name="Collymore A."/>
            <person name="Cooke P."/>
            <person name="Costello M."/>
            <person name="D'Aco K."/>
            <person name="Daza R."/>
            <person name="De Haan G."/>
            <person name="DeGray S."/>
            <person name="DeMaso C."/>
            <person name="Dhargay N."/>
            <person name="Dooley K."/>
            <person name="Dooley E."/>
            <person name="Doricent M."/>
            <person name="Dorje P."/>
            <person name="Dorjee K."/>
            <person name="Dupes A."/>
            <person name="Elong R."/>
            <person name="Falk J."/>
            <person name="Farina A."/>
            <person name="Faro S."/>
            <person name="Ferguson D."/>
            <person name="Fisher S."/>
            <person name="Foley C.D."/>
            <person name="Franke A."/>
            <person name="Friedrich D."/>
            <person name="Gadbois L."/>
            <person name="Gearin G."/>
            <person name="Gearin C.R."/>
            <person name="Giannoukos G."/>
            <person name="Goode T."/>
            <person name="Graham J."/>
            <person name="Grandbois E."/>
            <person name="Grewal S."/>
            <person name="Gyaltsen K."/>
            <person name="Hafez N."/>
            <person name="Hagos B."/>
            <person name="Hall J."/>
            <person name="Henson C."/>
            <person name="Hollinger A."/>
            <person name="Honan T."/>
            <person name="Huard M.D."/>
            <person name="Hughes L."/>
            <person name="Hurhula B."/>
            <person name="Husby M.E."/>
            <person name="Kamat A."/>
            <person name="Kanga B."/>
            <person name="Kashin S."/>
            <person name="Khazanovich D."/>
            <person name="Kisner P."/>
            <person name="Lance K."/>
            <person name="Lara M."/>
            <person name="Lee W."/>
            <person name="Lennon N."/>
            <person name="Letendre F."/>
            <person name="LeVine R."/>
            <person name="Lipovsky A."/>
            <person name="Liu X."/>
            <person name="Liu J."/>
            <person name="Liu S."/>
            <person name="Lokyitsang T."/>
            <person name="Lokyitsang Y."/>
            <person name="Lubonja R."/>
            <person name="Lui A."/>
            <person name="MacDonald P."/>
            <person name="Magnisalis V."/>
            <person name="Maru K."/>
            <person name="Matthews C."/>
            <person name="McCusker W."/>
            <person name="McDonough S."/>
            <person name="Mehta T."/>
            <person name="Meldrim J."/>
            <person name="Meneus L."/>
            <person name="Mihai O."/>
            <person name="Mihalev A."/>
            <person name="Mihova T."/>
            <person name="Mittelman R."/>
            <person name="Mlenga V."/>
            <person name="Montmayeur A."/>
            <person name="Mulrain L."/>
            <person name="Navidi A."/>
            <person name="Naylor J."/>
            <person name="Negash T."/>
            <person name="Nguyen T."/>
            <person name="Nguyen N."/>
            <person name="Nicol R."/>
            <person name="Norbu C."/>
            <person name="Norbu N."/>
            <person name="Novod N."/>
            <person name="O'Neill B."/>
            <person name="Osman S."/>
            <person name="Markiewicz E."/>
            <person name="Oyono O.L."/>
            <person name="Patti C."/>
            <person name="Phunkhang P."/>
            <person name="Pierre F."/>
            <person name="Priest M."/>
            <person name="Raghuraman S."/>
            <person name="Rege F."/>
            <person name="Reyes R."/>
            <person name="Rise C."/>
            <person name="Rogov P."/>
            <person name="Ross K."/>
            <person name="Ryan E."/>
            <person name="Settipalli S."/>
            <person name="Shea T."/>
            <person name="Sherpa N."/>
            <person name="Shi L."/>
            <person name="Shih D."/>
            <person name="Sparrow T."/>
            <person name="Spaulding J."/>
            <person name="Stalker J."/>
            <person name="Stange-Thomann N."/>
            <person name="Stavropoulos S."/>
            <person name="Stone C."/>
            <person name="Strader C."/>
            <person name="Tesfaye S."/>
            <person name="Thomson T."/>
            <person name="Thoulutsang Y."/>
            <person name="Thoulutsang D."/>
            <person name="Topham K."/>
            <person name="Topping I."/>
            <person name="Tsamla T."/>
            <person name="Vassiliev H."/>
            <person name="Vo A."/>
            <person name="Wangchuk T."/>
            <person name="Wangdi T."/>
            <person name="Weiand M."/>
            <person name="Wilkinson J."/>
            <person name="Wilson A."/>
            <person name="Yadav S."/>
            <person name="Young G."/>
            <person name="Yu Q."/>
            <person name="Zembek L."/>
            <person name="Zhong D."/>
            <person name="Zimmer A."/>
            <person name="Zwirko Z."/>
            <person name="Jaffe D.B."/>
            <person name="Alvarez P."/>
            <person name="Brockman W."/>
            <person name="Butler J."/>
            <person name="Chin C."/>
            <person name="Gnerre S."/>
            <person name="Grabherr M."/>
            <person name="Kleber M."/>
            <person name="Mauceli E."/>
            <person name="MacCallum I."/>
        </authorList>
    </citation>
    <scope>NUCLEOTIDE SEQUENCE [LARGE SCALE GENOMIC DNA]</scope>
    <source>
        <strain evidence="3">Tai18E2 / Tucson 14021-0261.01</strain>
    </source>
</reference>
<reference evidence="2 3" key="2">
    <citation type="journal article" date="2007" name="PLoS Biol.">
        <title>Principles of genome evolution in the Drosophila melanogaster species group.</title>
        <authorList>
            <person name="Ranz J.M."/>
            <person name="Maurin D."/>
            <person name="Chan Y.S."/>
            <person name="von Grotthuss M."/>
            <person name="Hillier L.W."/>
            <person name="Roote J."/>
            <person name="Ashburner M."/>
            <person name="Bergman C.M."/>
        </authorList>
    </citation>
    <scope>NUCLEOTIDE SEQUENCE [LARGE SCALE GENOMIC DNA]</scope>
    <source>
        <strain evidence="3">Tai18E2 / Tucson 14021-0261.01</strain>
    </source>
</reference>
<dbReference type="Proteomes" id="UP000002282">
    <property type="component" value="Unassembled WGS sequence"/>
</dbReference>
<evidence type="ECO:0000256" key="1">
    <source>
        <dbReference type="SAM" id="MobiDB-lite"/>
    </source>
</evidence>
<dbReference type="AlphaFoldDB" id="A0A0R1E9V0"/>
<gene>
    <name evidence="2" type="primary">Dyak\GE27289</name>
    <name evidence="2" type="synonym">GE27289</name>
    <name evidence="2" type="ORF">Dyak_GE27289</name>
</gene>
<evidence type="ECO:0000313" key="3">
    <source>
        <dbReference type="Proteomes" id="UP000002282"/>
    </source>
</evidence>
<keyword evidence="3" id="KW-1185">Reference proteome</keyword>
<feature type="region of interest" description="Disordered" evidence="1">
    <location>
        <begin position="58"/>
        <end position="79"/>
    </location>
</feature>
<dbReference type="EMBL" id="CH892250">
    <property type="protein sequence ID" value="KRK05486.1"/>
    <property type="molecule type" value="Genomic_DNA"/>
</dbReference>